<dbReference type="Proteomes" id="UP001432027">
    <property type="component" value="Unassembled WGS sequence"/>
</dbReference>
<name>A0AAV5UAY4_9BILA</name>
<sequence length="157" mass="17579">ICLLQLKANRTYVSSDMSHVSFNVWSLDSSVEFSIFPRETGRIHHKLRLVRHQVEQSMDETPSAYTVHDVIALVDYDELDVVDVEGSRLEEFVESEGSADADVGNGGWKEIGIRRHLPIVDLHLDISPSKGFSSWRAVIMAAAVLPDPVFAWQITSS</sequence>
<dbReference type="EMBL" id="BTSX01000006">
    <property type="protein sequence ID" value="GMT04061.1"/>
    <property type="molecule type" value="Genomic_DNA"/>
</dbReference>
<gene>
    <name evidence="1" type="ORF">PENTCL1PPCAC_26235</name>
</gene>
<keyword evidence="2" id="KW-1185">Reference proteome</keyword>
<feature type="non-terminal residue" evidence="1">
    <location>
        <position position="1"/>
    </location>
</feature>
<evidence type="ECO:0000313" key="2">
    <source>
        <dbReference type="Proteomes" id="UP001432027"/>
    </source>
</evidence>
<comment type="caution">
    <text evidence="1">The sequence shown here is derived from an EMBL/GenBank/DDBJ whole genome shotgun (WGS) entry which is preliminary data.</text>
</comment>
<reference evidence="1" key="1">
    <citation type="submission" date="2023-10" db="EMBL/GenBank/DDBJ databases">
        <title>Genome assembly of Pristionchus species.</title>
        <authorList>
            <person name="Yoshida K."/>
            <person name="Sommer R.J."/>
        </authorList>
    </citation>
    <scope>NUCLEOTIDE SEQUENCE</scope>
    <source>
        <strain evidence="1">RS0144</strain>
    </source>
</reference>
<accession>A0AAV5UAY4</accession>
<protein>
    <submittedName>
        <fullName evidence="1">Uncharacterized protein</fullName>
    </submittedName>
</protein>
<dbReference type="AlphaFoldDB" id="A0AAV5UAY4"/>
<proteinExistence type="predicted"/>
<evidence type="ECO:0000313" key="1">
    <source>
        <dbReference type="EMBL" id="GMT04061.1"/>
    </source>
</evidence>
<organism evidence="1 2">
    <name type="scientific">Pristionchus entomophagus</name>
    <dbReference type="NCBI Taxonomy" id="358040"/>
    <lineage>
        <taxon>Eukaryota</taxon>
        <taxon>Metazoa</taxon>
        <taxon>Ecdysozoa</taxon>
        <taxon>Nematoda</taxon>
        <taxon>Chromadorea</taxon>
        <taxon>Rhabditida</taxon>
        <taxon>Rhabditina</taxon>
        <taxon>Diplogasteromorpha</taxon>
        <taxon>Diplogasteroidea</taxon>
        <taxon>Neodiplogasteridae</taxon>
        <taxon>Pristionchus</taxon>
    </lineage>
</organism>